<comment type="subunit">
    <text evidence="6">Part of the 30S ribosomal subunit.</text>
</comment>
<dbReference type="InterPro" id="IPR019984">
    <property type="entry name" value="Ribosomal_uS17_bact/chlr"/>
</dbReference>
<dbReference type="SUPFAM" id="SSF50249">
    <property type="entry name" value="Nucleic acid-binding proteins"/>
    <property type="match status" value="1"/>
</dbReference>
<keyword evidence="4 6" id="KW-0689">Ribosomal protein</keyword>
<evidence type="ECO:0000256" key="4">
    <source>
        <dbReference type="ARBA" id="ARBA00022980"/>
    </source>
</evidence>
<sequence length="90" mass="10607">MKRIVKTRKSLQGKVVASRGGKTIYVEVETYRAHNLYSKRFKTTKRFAVHDESNKAQVNDIVTIMETRPLSKTKHFRLVEIKQREKESEK</sequence>
<dbReference type="PANTHER" id="PTHR10744">
    <property type="entry name" value="40S RIBOSOMAL PROTEIN S11 FAMILY MEMBER"/>
    <property type="match status" value="1"/>
</dbReference>
<dbReference type="InterPro" id="IPR012340">
    <property type="entry name" value="NA-bd_OB-fold"/>
</dbReference>
<evidence type="ECO:0000313" key="8">
    <source>
        <dbReference type="Proteomes" id="UP000033750"/>
    </source>
</evidence>
<evidence type="ECO:0000256" key="2">
    <source>
        <dbReference type="ARBA" id="ARBA00022730"/>
    </source>
</evidence>
<dbReference type="Proteomes" id="UP000033750">
    <property type="component" value="Unassembled WGS sequence"/>
</dbReference>
<gene>
    <name evidence="6 7" type="primary">rpsQ</name>
    <name evidence="7" type="ORF">MMELEA_02830</name>
</gene>
<organism evidence="7 8">
    <name type="scientific">Mycoplasmopsis meleagridis ATCC 25294</name>
    <dbReference type="NCBI Taxonomy" id="1264554"/>
    <lineage>
        <taxon>Bacteria</taxon>
        <taxon>Bacillati</taxon>
        <taxon>Mycoplasmatota</taxon>
        <taxon>Mycoplasmoidales</taxon>
        <taxon>Metamycoplasmataceae</taxon>
        <taxon>Mycoplasmopsis</taxon>
    </lineage>
</organism>
<dbReference type="HAMAP" id="MF_01345_B">
    <property type="entry name" value="Ribosomal_uS17_B"/>
    <property type="match status" value="1"/>
</dbReference>
<accession>A0A0F5H196</accession>
<dbReference type="PRINTS" id="PR00973">
    <property type="entry name" value="RIBOSOMALS17"/>
</dbReference>
<reference evidence="7 8" key="1">
    <citation type="submission" date="2015-03" db="EMBL/GenBank/DDBJ databases">
        <title>Genome sequence of Mycoplasma meleagridis strain ATCC 25294.</title>
        <authorList>
            <person name="Yacoub E."/>
            <person name="Blanchard A."/>
            <person name="Sirand-Pugnet P."/>
            <person name="Mardassi B.B.A."/>
        </authorList>
    </citation>
    <scope>NUCLEOTIDE SEQUENCE [LARGE SCALE GENOMIC DNA]</scope>
    <source>
        <strain evidence="7 8">ATCC 25294</strain>
    </source>
</reference>
<dbReference type="CDD" id="cd00364">
    <property type="entry name" value="Ribosomal_uS17"/>
    <property type="match status" value="1"/>
</dbReference>
<dbReference type="GO" id="GO:0022627">
    <property type="term" value="C:cytosolic small ribosomal subunit"/>
    <property type="evidence" value="ECO:0007669"/>
    <property type="project" value="UniProtKB-UniRule"/>
</dbReference>
<keyword evidence="5 6" id="KW-0687">Ribonucleoprotein</keyword>
<dbReference type="EMBL" id="JZXN01000009">
    <property type="protein sequence ID" value="KKB27054.1"/>
    <property type="molecule type" value="Genomic_DNA"/>
</dbReference>
<keyword evidence="8" id="KW-1185">Reference proteome</keyword>
<dbReference type="GO" id="GO:0003735">
    <property type="term" value="F:structural constituent of ribosome"/>
    <property type="evidence" value="ECO:0007669"/>
    <property type="project" value="UniProtKB-UniRule"/>
</dbReference>
<evidence type="ECO:0000256" key="5">
    <source>
        <dbReference type="ARBA" id="ARBA00023274"/>
    </source>
</evidence>
<dbReference type="PATRIC" id="fig|1264554.4.peg.237"/>
<keyword evidence="2 6" id="KW-0699">rRNA-binding</keyword>
<comment type="caution">
    <text evidence="7">The sequence shown here is derived from an EMBL/GenBank/DDBJ whole genome shotgun (WGS) entry which is preliminary data.</text>
</comment>
<dbReference type="PANTHER" id="PTHR10744:SF1">
    <property type="entry name" value="SMALL RIBOSOMAL SUBUNIT PROTEIN US17M"/>
    <property type="match status" value="1"/>
</dbReference>
<dbReference type="InterPro" id="IPR000266">
    <property type="entry name" value="Ribosomal_uS17"/>
</dbReference>
<keyword evidence="3 6" id="KW-0694">RNA-binding</keyword>
<dbReference type="NCBIfam" id="NF004123">
    <property type="entry name" value="PRK05610.1"/>
    <property type="match status" value="1"/>
</dbReference>
<dbReference type="NCBIfam" id="TIGR03635">
    <property type="entry name" value="uS17_bact"/>
    <property type="match status" value="1"/>
</dbReference>
<name>A0A0F5H196_9BACT</name>
<evidence type="ECO:0000313" key="7">
    <source>
        <dbReference type="EMBL" id="KKB27054.1"/>
    </source>
</evidence>
<dbReference type="GO" id="GO:0006412">
    <property type="term" value="P:translation"/>
    <property type="evidence" value="ECO:0007669"/>
    <property type="project" value="UniProtKB-UniRule"/>
</dbReference>
<evidence type="ECO:0000256" key="1">
    <source>
        <dbReference type="ARBA" id="ARBA00010254"/>
    </source>
</evidence>
<dbReference type="Gene3D" id="2.40.50.140">
    <property type="entry name" value="Nucleic acid-binding proteins"/>
    <property type="match status" value="1"/>
</dbReference>
<proteinExistence type="inferred from homology"/>
<protein>
    <recommendedName>
        <fullName evidence="6">Small ribosomal subunit protein uS17</fullName>
    </recommendedName>
</protein>
<dbReference type="OrthoDB" id="9811714at2"/>
<dbReference type="GO" id="GO:0019843">
    <property type="term" value="F:rRNA binding"/>
    <property type="evidence" value="ECO:0007669"/>
    <property type="project" value="UniProtKB-UniRule"/>
</dbReference>
<dbReference type="RefSeq" id="WP_046096725.1">
    <property type="nucleotide sequence ID" value="NZ_JZXN01000009.1"/>
</dbReference>
<dbReference type="Pfam" id="PF00366">
    <property type="entry name" value="Ribosomal_S17"/>
    <property type="match status" value="1"/>
</dbReference>
<comment type="similarity">
    <text evidence="1 6">Belongs to the universal ribosomal protein uS17 family.</text>
</comment>
<evidence type="ECO:0000256" key="6">
    <source>
        <dbReference type="HAMAP-Rule" id="MF_01345"/>
    </source>
</evidence>
<comment type="function">
    <text evidence="6">One of the primary rRNA binding proteins, it binds specifically to the 5'-end of 16S ribosomal RNA.</text>
</comment>
<evidence type="ECO:0000256" key="3">
    <source>
        <dbReference type="ARBA" id="ARBA00022884"/>
    </source>
</evidence>
<dbReference type="AlphaFoldDB" id="A0A0F5H196"/>
<dbReference type="STRING" id="29561.MM26B8_00650"/>